<name>A0A1L3SN14_9HYPH</name>
<dbReference type="Proteomes" id="UP000182840">
    <property type="component" value="Chromosome"/>
</dbReference>
<dbReference type="RefSeq" id="WP_072602202.1">
    <property type="nucleotide sequence ID" value="NZ_CP018171.1"/>
</dbReference>
<gene>
    <name evidence="6" type="ORF">BSQ44_04890</name>
</gene>
<dbReference type="PANTHER" id="PTHR43300">
    <property type="entry name" value="ACETYLTRANSFERASE"/>
    <property type="match status" value="1"/>
</dbReference>
<evidence type="ECO:0000256" key="5">
    <source>
        <dbReference type="ARBA" id="ARBA00023315"/>
    </source>
</evidence>
<dbReference type="AlphaFoldDB" id="A0A1L3SN14"/>
<dbReference type="GO" id="GO:0016746">
    <property type="term" value="F:acyltransferase activity"/>
    <property type="evidence" value="ECO:0007669"/>
    <property type="project" value="UniProtKB-KW"/>
</dbReference>
<dbReference type="EMBL" id="CP018171">
    <property type="protein sequence ID" value="APH70793.1"/>
    <property type="molecule type" value="Genomic_DNA"/>
</dbReference>
<dbReference type="GO" id="GO:0046677">
    <property type="term" value="P:response to antibiotic"/>
    <property type="evidence" value="ECO:0007669"/>
    <property type="project" value="UniProtKB-KW"/>
</dbReference>
<keyword evidence="2 6" id="KW-0808">Transferase</keyword>
<dbReference type="FunFam" id="2.160.10.10:FF:000037">
    <property type="entry name" value="Streptogramin A acetyltransferase"/>
    <property type="match status" value="1"/>
</dbReference>
<dbReference type="SUPFAM" id="SSF51161">
    <property type="entry name" value="Trimeric LpxA-like enzymes"/>
    <property type="match status" value="1"/>
</dbReference>
<reference evidence="7" key="1">
    <citation type="submission" date="2016-11" db="EMBL/GenBank/DDBJ databases">
        <title>Mesorhizobium oceanicum sp. nov., isolated from deep seawater in South China Sea.</title>
        <authorList>
            <person name="Fu G.-Y."/>
        </authorList>
    </citation>
    <scope>NUCLEOTIDE SEQUENCE [LARGE SCALE GENOMIC DNA]</scope>
    <source>
        <strain evidence="7">B7</strain>
    </source>
</reference>
<dbReference type="PANTHER" id="PTHR43300:SF11">
    <property type="entry name" value="ACETYLTRANSFERASE RV3034C-RELATED"/>
    <property type="match status" value="1"/>
</dbReference>
<dbReference type="Pfam" id="PF00132">
    <property type="entry name" value="Hexapep"/>
    <property type="match status" value="1"/>
</dbReference>
<dbReference type="KEGG" id="meso:BSQ44_04890"/>
<evidence type="ECO:0000313" key="6">
    <source>
        <dbReference type="EMBL" id="APH70793.1"/>
    </source>
</evidence>
<evidence type="ECO:0000313" key="7">
    <source>
        <dbReference type="Proteomes" id="UP000182840"/>
    </source>
</evidence>
<keyword evidence="5" id="KW-0012">Acyltransferase</keyword>
<evidence type="ECO:0000256" key="3">
    <source>
        <dbReference type="ARBA" id="ARBA00022737"/>
    </source>
</evidence>
<accession>A0A1L3SN14</accession>
<evidence type="ECO:0000256" key="2">
    <source>
        <dbReference type="ARBA" id="ARBA00022679"/>
    </source>
</evidence>
<dbReference type="STRING" id="1670800.BSQ44_04890"/>
<dbReference type="CDD" id="cd03349">
    <property type="entry name" value="LbH_XAT"/>
    <property type="match status" value="1"/>
</dbReference>
<keyword evidence="3" id="KW-0677">Repeat</keyword>
<evidence type="ECO:0000256" key="1">
    <source>
        <dbReference type="ARBA" id="ARBA00007274"/>
    </source>
</evidence>
<dbReference type="InterPro" id="IPR011004">
    <property type="entry name" value="Trimer_LpxA-like_sf"/>
</dbReference>
<organism evidence="6 7">
    <name type="scientific">Aquibium oceanicum</name>
    <dbReference type="NCBI Taxonomy" id="1670800"/>
    <lineage>
        <taxon>Bacteria</taxon>
        <taxon>Pseudomonadati</taxon>
        <taxon>Pseudomonadota</taxon>
        <taxon>Alphaproteobacteria</taxon>
        <taxon>Hyphomicrobiales</taxon>
        <taxon>Phyllobacteriaceae</taxon>
        <taxon>Aquibium</taxon>
    </lineage>
</organism>
<keyword evidence="4" id="KW-0046">Antibiotic resistance</keyword>
<comment type="similarity">
    <text evidence="1">Belongs to the transferase hexapeptide repeat family.</text>
</comment>
<dbReference type="InterPro" id="IPR050179">
    <property type="entry name" value="Trans_hexapeptide_repeat"/>
</dbReference>
<proteinExistence type="inferred from homology"/>
<sequence length="212" mass="23463">MRVPDPHDTTPLPFHPRTAFLKPLITRSTISVGDYTYYDDPLGPERFEEHCVLYHFDFIGDRLEIGRYCAIAANTRFIMNGANHAMDGFSTFPFAIFGGAWRDNYDVAKLGGANRGDTVVGNDVWFGMEAMVMPGVKIGDGAVIGAGAVVGSDVPPYAIAVGNPARIVRMRFDDATIRRLLRIAWWGWPVDKVTRNIEAITGNDLARLEKAE</sequence>
<dbReference type="Gene3D" id="2.160.10.10">
    <property type="entry name" value="Hexapeptide repeat proteins"/>
    <property type="match status" value="1"/>
</dbReference>
<protein>
    <submittedName>
        <fullName evidence="6">Chloramphenicol acetyltransferase</fullName>
    </submittedName>
</protein>
<dbReference type="InterPro" id="IPR001451">
    <property type="entry name" value="Hexapep"/>
</dbReference>
<keyword evidence="7" id="KW-1185">Reference proteome</keyword>
<dbReference type="OrthoDB" id="9815592at2"/>
<evidence type="ECO:0000256" key="4">
    <source>
        <dbReference type="ARBA" id="ARBA00023251"/>
    </source>
</evidence>